<dbReference type="EMBL" id="SZYD01000016">
    <property type="protein sequence ID" value="KAD3337330.1"/>
    <property type="molecule type" value="Genomic_DNA"/>
</dbReference>
<evidence type="ECO:0000313" key="2">
    <source>
        <dbReference type="Proteomes" id="UP000326396"/>
    </source>
</evidence>
<reference evidence="1 2" key="1">
    <citation type="submission" date="2019-05" db="EMBL/GenBank/DDBJ databases">
        <title>Mikania micrantha, genome provides insights into the molecular mechanism of rapid growth.</title>
        <authorList>
            <person name="Liu B."/>
        </authorList>
    </citation>
    <scope>NUCLEOTIDE SEQUENCE [LARGE SCALE GENOMIC DNA]</scope>
    <source>
        <strain evidence="1">NLD-2019</strain>
        <tissue evidence="1">Leaf</tissue>
    </source>
</reference>
<accession>A0A5N6M9Q9</accession>
<dbReference type="AlphaFoldDB" id="A0A5N6M9Q9"/>
<keyword evidence="2" id="KW-1185">Reference proteome</keyword>
<dbReference type="Proteomes" id="UP000326396">
    <property type="component" value="Linkage Group LG6"/>
</dbReference>
<name>A0A5N6M9Q9_9ASTR</name>
<comment type="caution">
    <text evidence="1">The sequence shown here is derived from an EMBL/GenBank/DDBJ whole genome shotgun (WGS) entry which is preliminary data.</text>
</comment>
<gene>
    <name evidence="1" type="ORF">E3N88_32850</name>
</gene>
<evidence type="ECO:0000313" key="1">
    <source>
        <dbReference type="EMBL" id="KAD3337330.1"/>
    </source>
</evidence>
<sequence length="67" mass="7416">MKIKEVDFTVQLLGSVMEIMDAIMEIKRKATCCWLLQAGRKGAAAWVTKKSRRAGVLTSQGFEALSL</sequence>
<proteinExistence type="predicted"/>
<protein>
    <submittedName>
        <fullName evidence="1">Uncharacterized protein</fullName>
    </submittedName>
</protein>
<organism evidence="1 2">
    <name type="scientific">Mikania micrantha</name>
    <name type="common">bitter vine</name>
    <dbReference type="NCBI Taxonomy" id="192012"/>
    <lineage>
        <taxon>Eukaryota</taxon>
        <taxon>Viridiplantae</taxon>
        <taxon>Streptophyta</taxon>
        <taxon>Embryophyta</taxon>
        <taxon>Tracheophyta</taxon>
        <taxon>Spermatophyta</taxon>
        <taxon>Magnoliopsida</taxon>
        <taxon>eudicotyledons</taxon>
        <taxon>Gunneridae</taxon>
        <taxon>Pentapetalae</taxon>
        <taxon>asterids</taxon>
        <taxon>campanulids</taxon>
        <taxon>Asterales</taxon>
        <taxon>Asteraceae</taxon>
        <taxon>Asteroideae</taxon>
        <taxon>Heliantheae alliance</taxon>
        <taxon>Eupatorieae</taxon>
        <taxon>Mikania</taxon>
    </lineage>
</organism>